<dbReference type="EMBL" id="WVIC01000002">
    <property type="protein sequence ID" value="NCJ05235.1"/>
    <property type="molecule type" value="Genomic_DNA"/>
</dbReference>
<dbReference type="InterPro" id="IPR016032">
    <property type="entry name" value="Sig_transdc_resp-reg_C-effctor"/>
</dbReference>
<dbReference type="PROSITE" id="PS50043">
    <property type="entry name" value="HTH_LUXR_2"/>
    <property type="match status" value="1"/>
</dbReference>
<evidence type="ECO:0000256" key="4">
    <source>
        <dbReference type="PROSITE-ProRule" id="PRU00169"/>
    </source>
</evidence>
<feature type="modified residue" description="4-aspartylphosphate" evidence="4">
    <location>
        <position position="53"/>
    </location>
</feature>
<reference evidence="8" key="1">
    <citation type="submission" date="2019-12" db="EMBL/GenBank/DDBJ databases">
        <title>High-Quality draft genome sequences of three cyanobacteria isolated from the limestone walls of the Old Cathedral of Coimbra.</title>
        <authorList>
            <person name="Tiago I."/>
            <person name="Soares F."/>
            <person name="Portugal A."/>
        </authorList>
    </citation>
    <scope>NUCLEOTIDE SEQUENCE [LARGE SCALE GENOMIC DNA]</scope>
    <source>
        <strain evidence="8">C</strain>
    </source>
</reference>
<dbReference type="InterPro" id="IPR036388">
    <property type="entry name" value="WH-like_DNA-bd_sf"/>
</dbReference>
<evidence type="ECO:0000256" key="5">
    <source>
        <dbReference type="SAM" id="MobiDB-lite"/>
    </source>
</evidence>
<keyword evidence="2" id="KW-0238">DNA-binding</keyword>
<dbReference type="PROSITE" id="PS50110">
    <property type="entry name" value="RESPONSE_REGULATORY"/>
    <property type="match status" value="1"/>
</dbReference>
<evidence type="ECO:0000259" key="6">
    <source>
        <dbReference type="PROSITE" id="PS50043"/>
    </source>
</evidence>
<dbReference type="GO" id="GO:0000976">
    <property type="term" value="F:transcription cis-regulatory region binding"/>
    <property type="evidence" value="ECO:0007669"/>
    <property type="project" value="TreeGrafter"/>
</dbReference>
<dbReference type="Gene3D" id="1.10.10.10">
    <property type="entry name" value="Winged helix-like DNA-binding domain superfamily/Winged helix DNA-binding domain"/>
    <property type="match status" value="1"/>
</dbReference>
<dbReference type="InterPro" id="IPR011006">
    <property type="entry name" value="CheY-like_superfamily"/>
</dbReference>
<gene>
    <name evidence="8" type="ORF">GS597_01620</name>
</gene>
<dbReference type="GO" id="GO:0032993">
    <property type="term" value="C:protein-DNA complex"/>
    <property type="evidence" value="ECO:0007669"/>
    <property type="project" value="TreeGrafter"/>
</dbReference>
<keyword evidence="3" id="KW-0804">Transcription</keyword>
<dbReference type="CDD" id="cd06170">
    <property type="entry name" value="LuxR_C_like"/>
    <property type="match status" value="1"/>
</dbReference>
<evidence type="ECO:0000259" key="7">
    <source>
        <dbReference type="PROSITE" id="PS50110"/>
    </source>
</evidence>
<name>A0A8K2AGS9_9CYAN</name>
<dbReference type="SMART" id="SM00421">
    <property type="entry name" value="HTH_LUXR"/>
    <property type="match status" value="1"/>
</dbReference>
<proteinExistence type="predicted"/>
<evidence type="ECO:0000256" key="1">
    <source>
        <dbReference type="ARBA" id="ARBA00023015"/>
    </source>
</evidence>
<dbReference type="AlphaFoldDB" id="A0A8K2AGS9"/>
<dbReference type="PANTHER" id="PTHR48111">
    <property type="entry name" value="REGULATOR OF RPOS"/>
    <property type="match status" value="1"/>
</dbReference>
<dbReference type="PRINTS" id="PR00038">
    <property type="entry name" value="HTHLUXR"/>
</dbReference>
<comment type="caution">
    <text evidence="8">The sequence shown here is derived from an EMBL/GenBank/DDBJ whole genome shotgun (WGS) entry which is preliminary data.</text>
</comment>
<organism evidence="8 9">
    <name type="scientific">Petrachloros mirabilis ULC683</name>
    <dbReference type="NCBI Taxonomy" id="2781853"/>
    <lineage>
        <taxon>Bacteria</taxon>
        <taxon>Bacillati</taxon>
        <taxon>Cyanobacteriota</taxon>
        <taxon>Cyanophyceae</taxon>
        <taxon>Synechococcales</taxon>
        <taxon>Petrachlorosaceae</taxon>
        <taxon>Petrachloros</taxon>
        <taxon>Petrachloros mirabilis</taxon>
    </lineage>
</organism>
<dbReference type="SMART" id="SM00448">
    <property type="entry name" value="REC"/>
    <property type="match status" value="1"/>
</dbReference>
<keyword evidence="4" id="KW-0597">Phosphoprotein</keyword>
<dbReference type="GO" id="GO:0005829">
    <property type="term" value="C:cytosol"/>
    <property type="evidence" value="ECO:0007669"/>
    <property type="project" value="TreeGrafter"/>
</dbReference>
<dbReference type="GO" id="GO:0000156">
    <property type="term" value="F:phosphorelay response regulator activity"/>
    <property type="evidence" value="ECO:0007669"/>
    <property type="project" value="TreeGrafter"/>
</dbReference>
<dbReference type="RefSeq" id="WP_161823713.1">
    <property type="nucleotide sequence ID" value="NZ_WVIC01000002.1"/>
</dbReference>
<dbReference type="SUPFAM" id="SSF46894">
    <property type="entry name" value="C-terminal effector domain of the bipartite response regulators"/>
    <property type="match status" value="1"/>
</dbReference>
<dbReference type="InterPro" id="IPR000792">
    <property type="entry name" value="Tscrpt_reg_LuxR_C"/>
</dbReference>
<dbReference type="PROSITE" id="PS00622">
    <property type="entry name" value="HTH_LUXR_1"/>
    <property type="match status" value="1"/>
</dbReference>
<accession>A0A8K2AGS9</accession>
<feature type="compositionally biased region" description="Basic and acidic residues" evidence="5">
    <location>
        <begin position="229"/>
        <end position="249"/>
    </location>
</feature>
<feature type="domain" description="HTH luxR-type" evidence="6">
    <location>
        <begin position="147"/>
        <end position="212"/>
    </location>
</feature>
<evidence type="ECO:0000313" key="9">
    <source>
        <dbReference type="Proteomes" id="UP000607397"/>
    </source>
</evidence>
<dbReference type="SUPFAM" id="SSF52172">
    <property type="entry name" value="CheY-like"/>
    <property type="match status" value="1"/>
</dbReference>
<dbReference type="GO" id="GO:0006355">
    <property type="term" value="P:regulation of DNA-templated transcription"/>
    <property type="evidence" value="ECO:0007669"/>
    <property type="project" value="InterPro"/>
</dbReference>
<protein>
    <submittedName>
        <fullName evidence="8">Response regulator</fullName>
    </submittedName>
</protein>
<dbReference type="InterPro" id="IPR001789">
    <property type="entry name" value="Sig_transdc_resp-reg_receiver"/>
</dbReference>
<dbReference type="PANTHER" id="PTHR48111:SF67">
    <property type="entry name" value="TRANSCRIPTIONAL REGULATORY PROTEIN TCTD"/>
    <property type="match status" value="1"/>
</dbReference>
<dbReference type="Pfam" id="PF00196">
    <property type="entry name" value="GerE"/>
    <property type="match status" value="1"/>
</dbReference>
<feature type="region of interest" description="Disordered" evidence="5">
    <location>
        <begin position="224"/>
        <end position="249"/>
    </location>
</feature>
<keyword evidence="1" id="KW-0805">Transcription regulation</keyword>
<evidence type="ECO:0000256" key="2">
    <source>
        <dbReference type="ARBA" id="ARBA00023125"/>
    </source>
</evidence>
<dbReference type="Gene3D" id="3.40.50.2300">
    <property type="match status" value="1"/>
</dbReference>
<keyword evidence="9" id="KW-1185">Reference proteome</keyword>
<dbReference type="Pfam" id="PF00072">
    <property type="entry name" value="Response_reg"/>
    <property type="match status" value="1"/>
</dbReference>
<evidence type="ECO:0000313" key="8">
    <source>
        <dbReference type="EMBL" id="NCJ05235.1"/>
    </source>
</evidence>
<feature type="domain" description="Response regulatory" evidence="7">
    <location>
        <begin position="4"/>
        <end position="120"/>
    </location>
</feature>
<dbReference type="InterPro" id="IPR039420">
    <property type="entry name" value="WalR-like"/>
</dbReference>
<dbReference type="Proteomes" id="UP000607397">
    <property type="component" value="Unassembled WGS sequence"/>
</dbReference>
<evidence type="ECO:0000256" key="3">
    <source>
        <dbReference type="ARBA" id="ARBA00023163"/>
    </source>
</evidence>
<sequence length="249" mass="28481">MPLTVLIVDDEPAILLAIADYLEDVGYAVVTAGNGKTAWELMQQYRPHLLVTDVTMPQLDGYELVRRMRKQPTFRLTPVILLTARTETQERIRGYQTGCDVYLPKPFELEELEAVVRSLLDRTQMVQAELQTRLQFQPELTDAEADLMPNIPDLTQREQEVLELLVDGLSNVQIGDRLHLSPRTIEKYVSSLLQKTDSSNRAEIVRFALERNLIGMKMNSLATSKRPLRHESAHLASPDRHPEANRLRR</sequence>